<evidence type="ECO:0000256" key="2">
    <source>
        <dbReference type="SAM" id="SignalP"/>
    </source>
</evidence>
<dbReference type="AlphaFoldDB" id="A0A1B6CJ48"/>
<sequence>MYNFISIFIICLSLVLTNAGGPVYLNPDQAVVPTQVNAPSMLTQTVYGFLDFTTTIGNTVMVFSPQSAPPAGGNPDPPKPASTTVIETKPSLVSQVSEISPSKTVNPVKTEKKEEKAEKAVTLSKKASIVNVKSSQPVILSSVVEIRGGAPSPVMSSIVEVRTGSEPKKPIVSSKVDVKQVSSIVQVKTASDSPKVASSIVNVQVGTPKPIVNVKVGVPKPPAILSSKVEVVSSSDEPAISGNGLEAPAEYDFLSRQPSEIVDETYKVYDIRPNTKLLHKNRVTLEAKNRHIATKAIDARHPVGLVTSMGGTVVKDGVTTVHETKVIGTYISGKYAQVLQSTSQVFQNIRKPKPTPVSQSKILKTAAPSLPKASPKPSLEPTPVNTLQEDSALPLEALFSSPGGANLIRTSRRPAIGNVPFKNRFNRNKAREETKEQEIEPEREPVEQVVATTTPSSSYKKNRNRGNQGNRSTFKLSNNRFARPSATQELATVSVYSEPPNARRKQSSSSGRRSGFRPSSNAVDSNSNSNRDSRRGFKPKPTAPQADSSPSTSVYKFKLQRPSGRWS</sequence>
<dbReference type="EMBL" id="GEDC01030640">
    <property type="protein sequence ID" value="JAS06658.1"/>
    <property type="molecule type" value="Transcribed_RNA"/>
</dbReference>
<organism evidence="5">
    <name type="scientific">Clastoptera arizonana</name>
    <name type="common">Arizona spittle bug</name>
    <dbReference type="NCBI Taxonomy" id="38151"/>
    <lineage>
        <taxon>Eukaryota</taxon>
        <taxon>Metazoa</taxon>
        <taxon>Ecdysozoa</taxon>
        <taxon>Arthropoda</taxon>
        <taxon>Hexapoda</taxon>
        <taxon>Insecta</taxon>
        <taxon>Pterygota</taxon>
        <taxon>Neoptera</taxon>
        <taxon>Paraneoptera</taxon>
        <taxon>Hemiptera</taxon>
        <taxon>Auchenorrhyncha</taxon>
        <taxon>Cercopoidea</taxon>
        <taxon>Clastopteridae</taxon>
        <taxon>Clastoptera</taxon>
    </lineage>
</organism>
<keyword evidence="2" id="KW-0732">Signal</keyword>
<feature type="compositionally biased region" description="Polar residues" evidence="1">
    <location>
        <begin position="545"/>
        <end position="554"/>
    </location>
</feature>
<dbReference type="Pfam" id="PF15950">
    <property type="entry name" value="DUF4758"/>
    <property type="match status" value="1"/>
</dbReference>
<protein>
    <recommendedName>
        <fullName evidence="3">DUF4758 domain-containing protein</fullName>
    </recommendedName>
</protein>
<feature type="compositionally biased region" description="Low complexity" evidence="1">
    <location>
        <begin position="507"/>
        <end position="530"/>
    </location>
</feature>
<proteinExistence type="predicted"/>
<feature type="signal peptide" evidence="2">
    <location>
        <begin position="1"/>
        <end position="19"/>
    </location>
</feature>
<evidence type="ECO:0000313" key="6">
    <source>
        <dbReference type="EMBL" id="JAS25604.1"/>
    </source>
</evidence>
<dbReference type="EMBL" id="GEDC01023831">
    <property type="protein sequence ID" value="JAS13467.1"/>
    <property type="molecule type" value="Transcribed_RNA"/>
</dbReference>
<reference evidence="5" key="1">
    <citation type="submission" date="2015-12" db="EMBL/GenBank/DDBJ databases">
        <title>De novo transcriptome assembly of four potential Pierce s Disease insect vectors from Arizona vineyards.</title>
        <authorList>
            <person name="Tassone E.E."/>
        </authorList>
    </citation>
    <scope>NUCLEOTIDE SEQUENCE</scope>
</reference>
<dbReference type="PANTHER" id="PTHR39072">
    <property type="entry name" value="RE48511P"/>
    <property type="match status" value="1"/>
</dbReference>
<accession>A0A1B6CJ48</accession>
<feature type="chain" id="PRO_5008580422" description="DUF4758 domain-containing protein" evidence="2">
    <location>
        <begin position="20"/>
        <end position="567"/>
    </location>
</feature>
<feature type="region of interest" description="Disordered" evidence="1">
    <location>
        <begin position="426"/>
        <end position="567"/>
    </location>
</feature>
<evidence type="ECO:0000256" key="1">
    <source>
        <dbReference type="SAM" id="MobiDB-lite"/>
    </source>
</evidence>
<feature type="domain" description="DUF4758" evidence="3">
    <location>
        <begin position="263"/>
        <end position="344"/>
    </location>
</feature>
<evidence type="ECO:0000259" key="3">
    <source>
        <dbReference type="Pfam" id="PF15950"/>
    </source>
</evidence>
<dbReference type="EMBL" id="GEDC01011694">
    <property type="protein sequence ID" value="JAS25604.1"/>
    <property type="molecule type" value="Transcribed_RNA"/>
</dbReference>
<feature type="compositionally biased region" description="Polar residues" evidence="1">
    <location>
        <begin position="472"/>
        <end position="495"/>
    </location>
</feature>
<gene>
    <name evidence="6" type="ORF">g.37956</name>
    <name evidence="4" type="ORF">g.37960</name>
    <name evidence="5" type="ORF">g.37962</name>
</gene>
<evidence type="ECO:0000313" key="5">
    <source>
        <dbReference type="EMBL" id="JAS13467.1"/>
    </source>
</evidence>
<dbReference type="InterPro" id="IPR031866">
    <property type="entry name" value="DUF4758"/>
</dbReference>
<dbReference type="PANTHER" id="PTHR39072:SF3">
    <property type="entry name" value="RE48511P"/>
    <property type="match status" value="1"/>
</dbReference>
<feature type="non-terminal residue" evidence="5">
    <location>
        <position position="567"/>
    </location>
</feature>
<name>A0A1B6CJ48_9HEMI</name>
<feature type="compositionally biased region" description="Basic and acidic residues" evidence="1">
    <location>
        <begin position="429"/>
        <end position="446"/>
    </location>
</feature>
<evidence type="ECO:0000313" key="4">
    <source>
        <dbReference type="EMBL" id="JAS06658.1"/>
    </source>
</evidence>
<feature type="compositionally biased region" description="Polar residues" evidence="1">
    <location>
        <begin position="450"/>
        <end position="459"/>
    </location>
</feature>